<protein>
    <submittedName>
        <fullName evidence="7">tRNA (Adenine(22)-N(1))-methyltransferase TrmK</fullName>
    </submittedName>
</protein>
<reference evidence="7" key="1">
    <citation type="journal article" date="2021" name="PeerJ">
        <title>Extensive microbial diversity within the chicken gut microbiome revealed by metagenomics and culture.</title>
        <authorList>
            <person name="Gilroy R."/>
            <person name="Ravi A."/>
            <person name="Getino M."/>
            <person name="Pursley I."/>
            <person name="Horton D.L."/>
            <person name="Alikhan N.F."/>
            <person name="Baker D."/>
            <person name="Gharbi K."/>
            <person name="Hall N."/>
            <person name="Watson M."/>
            <person name="Adriaenssens E.M."/>
            <person name="Foster-Nyarko E."/>
            <person name="Jarju S."/>
            <person name="Secka A."/>
            <person name="Antonio M."/>
            <person name="Oren A."/>
            <person name="Chaudhuri R.R."/>
            <person name="La Ragione R."/>
            <person name="Hildebrand F."/>
            <person name="Pallen M.J."/>
        </authorList>
    </citation>
    <scope>NUCLEOTIDE SEQUENCE</scope>
    <source>
        <strain evidence="7">ChiGjej1B1-98</strain>
    </source>
</reference>
<keyword evidence="4" id="KW-0808">Transferase</keyword>
<keyword evidence="2" id="KW-0698">rRNA processing</keyword>
<dbReference type="GO" id="GO:0008757">
    <property type="term" value="F:S-adenosylmethionine-dependent methyltransferase activity"/>
    <property type="evidence" value="ECO:0007669"/>
    <property type="project" value="InterPro"/>
</dbReference>
<dbReference type="InterPro" id="IPR007848">
    <property type="entry name" value="Small_mtfrase_dom"/>
</dbReference>
<dbReference type="InterPro" id="IPR029063">
    <property type="entry name" value="SAM-dependent_MTases_sf"/>
</dbReference>
<dbReference type="InterPro" id="IPR058679">
    <property type="entry name" value="RlmG_N"/>
</dbReference>
<dbReference type="AlphaFoldDB" id="A0A9D2CAP3"/>
<dbReference type="CDD" id="cd02440">
    <property type="entry name" value="AdoMet_MTases"/>
    <property type="match status" value="1"/>
</dbReference>
<dbReference type="InterPro" id="IPR046977">
    <property type="entry name" value="RsmC/RlmG"/>
</dbReference>
<feature type="domain" description="RlmG N-terminal" evidence="6">
    <location>
        <begin position="6"/>
        <end position="174"/>
    </location>
</feature>
<evidence type="ECO:0000313" key="8">
    <source>
        <dbReference type="Proteomes" id="UP000824005"/>
    </source>
</evidence>
<dbReference type="GO" id="GO:0008170">
    <property type="term" value="F:N-methyltransferase activity"/>
    <property type="evidence" value="ECO:0007669"/>
    <property type="project" value="UniProtKB-ARBA"/>
</dbReference>
<gene>
    <name evidence="7" type="ORF">H9830_14730</name>
</gene>
<dbReference type="Gene3D" id="3.40.50.150">
    <property type="entry name" value="Vaccinia Virus protein VP39"/>
    <property type="match status" value="2"/>
</dbReference>
<sequence>MIDFDRLRRTPDIEAANLAAYDATDTYLLDFATERRLLVGTVAVLGDRHGALTLGALSGGADHVLTHQDSIVHERALRNNAVSLDVDSESFDQLPLSLEAVRDARTVLMQLPRGLDALDELAATVAIGAHPETVLVAGGRVKHMTHAMNDVLLRYFDSVEPQRARRKSRVLVAEGPKRGAAVQWPKRQHHARFDVTLVAHGEVFGGTALDPGATTLLERIDDFPDAPSAIDLGCGNGILSVVLAKQRPSVQVLATDVSSAAVASAKLSSAENGVQDRVAVRRADGLEGIPDRSAPLILLNPPFHLGAAVHTGMAERLIEDAGRALAPGGELWCVWNSHLRYRPILERIGRTRQIARNPLFTVTATRA</sequence>
<reference evidence="7" key="2">
    <citation type="submission" date="2021-04" db="EMBL/GenBank/DDBJ databases">
        <authorList>
            <person name="Gilroy R."/>
        </authorList>
    </citation>
    <scope>NUCLEOTIDE SEQUENCE</scope>
    <source>
        <strain evidence="7">ChiGjej1B1-98</strain>
    </source>
</reference>
<dbReference type="InterPro" id="IPR002052">
    <property type="entry name" value="DNA_methylase_N6_adenine_CS"/>
</dbReference>
<dbReference type="GO" id="GO:0032259">
    <property type="term" value="P:methylation"/>
    <property type="evidence" value="ECO:0007669"/>
    <property type="project" value="UniProtKB-KW"/>
</dbReference>
<feature type="domain" description="Methyltransferase small" evidence="5">
    <location>
        <begin position="195"/>
        <end position="363"/>
    </location>
</feature>
<keyword evidence="1" id="KW-0963">Cytoplasm</keyword>
<dbReference type="Proteomes" id="UP000824005">
    <property type="component" value="Unassembled WGS sequence"/>
</dbReference>
<accession>A0A9D2CAP3</accession>
<dbReference type="SUPFAM" id="SSF53335">
    <property type="entry name" value="S-adenosyl-L-methionine-dependent methyltransferases"/>
    <property type="match status" value="1"/>
</dbReference>
<dbReference type="PANTHER" id="PTHR47816">
    <property type="entry name" value="RIBOSOMAL RNA SMALL SUBUNIT METHYLTRANSFERASE C"/>
    <property type="match status" value="1"/>
</dbReference>
<dbReference type="PANTHER" id="PTHR47816:SF5">
    <property type="entry name" value="RIBOSOMAL RNA LARGE SUBUNIT METHYLTRANSFERASE G"/>
    <property type="match status" value="1"/>
</dbReference>
<dbReference type="GO" id="GO:0003676">
    <property type="term" value="F:nucleic acid binding"/>
    <property type="evidence" value="ECO:0007669"/>
    <property type="project" value="InterPro"/>
</dbReference>
<dbReference type="Pfam" id="PF05175">
    <property type="entry name" value="MTS"/>
    <property type="match status" value="1"/>
</dbReference>
<evidence type="ECO:0000256" key="3">
    <source>
        <dbReference type="ARBA" id="ARBA00022603"/>
    </source>
</evidence>
<keyword evidence="3" id="KW-0489">Methyltransferase</keyword>
<proteinExistence type="predicted"/>
<dbReference type="GO" id="GO:0006364">
    <property type="term" value="P:rRNA processing"/>
    <property type="evidence" value="ECO:0007669"/>
    <property type="project" value="UniProtKB-KW"/>
</dbReference>
<evidence type="ECO:0000256" key="2">
    <source>
        <dbReference type="ARBA" id="ARBA00022552"/>
    </source>
</evidence>
<dbReference type="PROSITE" id="PS00092">
    <property type="entry name" value="N6_MTASE"/>
    <property type="match status" value="1"/>
</dbReference>
<evidence type="ECO:0000259" key="6">
    <source>
        <dbReference type="Pfam" id="PF26049"/>
    </source>
</evidence>
<evidence type="ECO:0000256" key="4">
    <source>
        <dbReference type="ARBA" id="ARBA00022679"/>
    </source>
</evidence>
<dbReference type="EMBL" id="DXDC01000449">
    <property type="protein sequence ID" value="HIY67517.1"/>
    <property type="molecule type" value="Genomic_DNA"/>
</dbReference>
<comment type="caution">
    <text evidence="7">The sequence shown here is derived from an EMBL/GenBank/DDBJ whole genome shotgun (WGS) entry which is preliminary data.</text>
</comment>
<name>A0A9D2CAP3_9MICO</name>
<evidence type="ECO:0000313" key="7">
    <source>
        <dbReference type="EMBL" id="HIY67517.1"/>
    </source>
</evidence>
<organism evidence="7 8">
    <name type="scientific">Candidatus Agrococcus pullicola</name>
    <dbReference type="NCBI Taxonomy" id="2838429"/>
    <lineage>
        <taxon>Bacteria</taxon>
        <taxon>Bacillati</taxon>
        <taxon>Actinomycetota</taxon>
        <taxon>Actinomycetes</taxon>
        <taxon>Micrococcales</taxon>
        <taxon>Microbacteriaceae</taxon>
        <taxon>Agrococcus</taxon>
    </lineage>
</organism>
<evidence type="ECO:0000256" key="1">
    <source>
        <dbReference type="ARBA" id="ARBA00022490"/>
    </source>
</evidence>
<evidence type="ECO:0000259" key="5">
    <source>
        <dbReference type="Pfam" id="PF05175"/>
    </source>
</evidence>
<dbReference type="Pfam" id="PF26049">
    <property type="entry name" value="RLMG_N"/>
    <property type="match status" value="1"/>
</dbReference>